<feature type="compositionally biased region" description="Polar residues" evidence="2">
    <location>
        <begin position="1227"/>
        <end position="1237"/>
    </location>
</feature>
<feature type="region of interest" description="Disordered" evidence="2">
    <location>
        <begin position="185"/>
        <end position="305"/>
    </location>
</feature>
<evidence type="ECO:0000256" key="1">
    <source>
        <dbReference type="SAM" id="Coils"/>
    </source>
</evidence>
<feature type="region of interest" description="Disordered" evidence="2">
    <location>
        <begin position="1677"/>
        <end position="1702"/>
    </location>
</feature>
<feature type="compositionally biased region" description="Polar residues" evidence="2">
    <location>
        <begin position="1185"/>
        <end position="1195"/>
    </location>
</feature>
<dbReference type="EMBL" id="MIGC01000552">
    <property type="protein sequence ID" value="PHJ24761.1"/>
    <property type="molecule type" value="Genomic_DNA"/>
</dbReference>
<keyword evidence="5" id="KW-1185">Reference proteome</keyword>
<feature type="compositionally biased region" description="Basic and acidic residues" evidence="2">
    <location>
        <begin position="1498"/>
        <end position="1514"/>
    </location>
</feature>
<feature type="region of interest" description="Disordered" evidence="2">
    <location>
        <begin position="1058"/>
        <end position="1331"/>
    </location>
</feature>
<feature type="domain" description="FAM13A-like" evidence="3">
    <location>
        <begin position="1567"/>
        <end position="1630"/>
    </location>
</feature>
<dbReference type="OrthoDB" id="2161449at2759"/>
<dbReference type="GeneID" id="94424812"/>
<feature type="compositionally biased region" description="Low complexity" evidence="2">
    <location>
        <begin position="718"/>
        <end position="741"/>
    </location>
</feature>
<feature type="region of interest" description="Disordered" evidence="2">
    <location>
        <begin position="1"/>
        <end position="24"/>
    </location>
</feature>
<proteinExistence type="predicted"/>
<evidence type="ECO:0000259" key="3">
    <source>
        <dbReference type="Pfam" id="PF26116"/>
    </source>
</evidence>
<accession>A0A2C6KL42</accession>
<feature type="compositionally biased region" description="Basic and acidic residues" evidence="2">
    <location>
        <begin position="654"/>
        <end position="676"/>
    </location>
</feature>
<dbReference type="InterPro" id="IPR059029">
    <property type="entry name" value="FAM13A_dom"/>
</dbReference>
<keyword evidence="1" id="KW-0175">Coiled coil</keyword>
<feature type="region of interest" description="Disordered" evidence="2">
    <location>
        <begin position="909"/>
        <end position="940"/>
    </location>
</feature>
<dbReference type="VEuPathDB" id="ToxoDB:CSUI_001395"/>
<feature type="region of interest" description="Disordered" evidence="2">
    <location>
        <begin position="354"/>
        <end position="864"/>
    </location>
</feature>
<feature type="compositionally biased region" description="Basic and acidic residues" evidence="2">
    <location>
        <begin position="697"/>
        <end position="706"/>
    </location>
</feature>
<reference evidence="4 5" key="1">
    <citation type="journal article" date="2017" name="Int. J. Parasitol.">
        <title>The genome of the protozoan parasite Cystoisospora suis and a reverse vaccinology approach to identify vaccine candidates.</title>
        <authorList>
            <person name="Palmieri N."/>
            <person name="Shrestha A."/>
            <person name="Ruttkowski B."/>
            <person name="Beck T."/>
            <person name="Vogl C."/>
            <person name="Tomley F."/>
            <person name="Blake D.P."/>
            <person name="Joachim A."/>
        </authorList>
    </citation>
    <scope>NUCLEOTIDE SEQUENCE [LARGE SCALE GENOMIC DNA]</scope>
    <source>
        <strain evidence="4 5">Wien I</strain>
    </source>
</reference>
<feature type="compositionally biased region" description="Basic and acidic residues" evidence="2">
    <location>
        <begin position="289"/>
        <end position="305"/>
    </location>
</feature>
<comment type="caution">
    <text evidence="4">The sequence shown here is derived from an EMBL/GenBank/DDBJ whole genome shotgun (WGS) entry which is preliminary data.</text>
</comment>
<feature type="compositionally biased region" description="Low complexity" evidence="2">
    <location>
        <begin position="909"/>
        <end position="919"/>
    </location>
</feature>
<feature type="compositionally biased region" description="Low complexity" evidence="2">
    <location>
        <begin position="1196"/>
        <end position="1215"/>
    </location>
</feature>
<dbReference type="Proteomes" id="UP000221165">
    <property type="component" value="Unassembled WGS sequence"/>
</dbReference>
<name>A0A2C6KL42_9APIC</name>
<feature type="compositionally biased region" description="Polar residues" evidence="2">
    <location>
        <begin position="686"/>
        <end position="695"/>
    </location>
</feature>
<dbReference type="Pfam" id="PF26116">
    <property type="entry name" value="FAM13A"/>
    <property type="match status" value="1"/>
</dbReference>
<sequence>MQVCLQSPCEPLGPSATPSGCMSPSPGENVIKNNLSSTAVSAVAALAVQQHQQQLVALASDLHGTVSRWCQAGCSPDASSSSDSSLDHGPSCSPVQFRGLFPLDGKRGSDEVTDEVHPGKDSGLFFSRPKYILPPGCRIYRIPQSRVPIPRHLYREEAALEDDDGLPSLSGLDDDTDFICCEEDNSESAIHPKPVSPKIGVTTAAPAVPSPRFRSEEGASSKDWGEWPLRPIEGGERGQEEEPSRGNEEAKGVERREDDHISYRRHSSRPCDPSMIVGEENPMNSSSRIDTRTSIVDHNDDEPTKKPYWESCKSFLDSGASSILAQLSSFHQKEGVGGEKHDEEKQSLFQSYPSLINSSHDDGNATELLQGEGVRDRENRTRREEEEEQQAITPSTHPHRIRSTEDIGMPLTSRTMEDHLRRSSSISAVHEIRKKSCTEKRREPRADDEKKEEKEDLDVNYKHRKEDLIPSSKKTPSKDYHNHSLTSRTSRIQQDISSSSHDEVKSLFIKSVPSPPSDTMVGRLSSSSSFEHCRRTFSSDSVANQSEEEEEGTPRFLRLPSTTHRGLFGVDKDDTEEQSSSSSLSLLSSVKPSQKEFSRQPSTEEMIGTGKRSRESISLSRNNDDDDNSHTKKAGRDACTLQRAPSTKVCIPHETTEEAPVSRKEDRQSSSDHHPYDYPPQECTRHFSSPISSSKDFLGDTPRREGVSSSSSPPPPAGTVSPAFTAPGTTTTSALGRTATSESGQQRQETLIHRHPHASRERLNESSSTSRNRLHQDRTAGKDKGDNMAVTASSSPTTALSSYEASSGASNIKEERKPYEQDEEEEEEKKSPPPLSSVERQSTFLRSTSGLPQTVDSRSFSRSFSSSSTLEQHTLLKDPVEAAASAAAAAAAEAAEAAAALRNSSSFSRSSSLVGVNSSKNTSHVVPSGGGGGGDGERFYSSSPTARNSFQYEFTHFVHEWLADCAVRLREFAFTQDQQAPSSSTSLHTRQTSKTDDHSMHALVVVTKRRLKDELKSYDLEFQKRYGRLPNRPEKEPLRHLYSHYQYLRRALLRLEYKNDPHNNRPTASSKGGGKEIGGANTSRGGGHHDRYQHCRGGDEKTGRGGEDRGSRSKGGSDSSSSSGTAVESQQSIRGDDTGRIGEGGGGGRYSSSSTGSRSHTASHSNSSTSDLYPSPRSKDLRGMNTRNQSTTRQGSASSSSFSVSSSASGIARSSDSPRRGDSSKSLNNTSDSNWQDGHNRSSSSYTSSHSMDNGMLQSERSSKRSGRISRGNDHEEAIRRHHELGDNEYRTRSRLTERSSHTGGRAWEDEEEERHVGRGLPTSRTENYERSDQAGAVMAPASQGSCFHVQRSKTSAVSCSGHQSEITDEEGERGEDPSSSSTSRRPVGGTVVVSRRSSSRSLQKRSTGDEGAGRSSFNRSCTYGNRGGSLLSKKNEDDMENVVRGNESFVSNKQVQGASFPKVVVDTNNSNSPCPAARLVGGEKVMIPSSKLVISKQDSRSDEDKRGGETIDRKGRRIILSSGSHSSRDNNNSNSSGAPSTNVGSTHHRPQAQAPGGEYVLHTHDDIQQRLTRLQQEKKVLRTKLLAYQADFVAETGRVVQLYKDIAPIEREYRRYKEVKQEILRLLEKQKTGCSTNSNGGGVGNASAVSVKVPLMKRRESNNTDKGVTNTSTCLTYKAEEEEEDGPGGIPSETYEPGGGGARIYATCR</sequence>
<feature type="compositionally biased region" description="Low complexity" evidence="2">
    <location>
        <begin position="789"/>
        <end position="802"/>
    </location>
</feature>
<feature type="compositionally biased region" description="Low complexity" evidence="2">
    <location>
        <begin position="1383"/>
        <end position="1406"/>
    </location>
</feature>
<feature type="compositionally biased region" description="Low complexity" evidence="2">
    <location>
        <begin position="1150"/>
        <end position="1170"/>
    </location>
</feature>
<feature type="compositionally biased region" description="Basic and acidic residues" evidence="2">
    <location>
        <begin position="1087"/>
        <end position="1111"/>
    </location>
</feature>
<evidence type="ECO:0000313" key="4">
    <source>
        <dbReference type="EMBL" id="PHJ24761.1"/>
    </source>
</evidence>
<dbReference type="RefSeq" id="XP_067926433.1">
    <property type="nucleotide sequence ID" value="XM_068061601.1"/>
</dbReference>
<evidence type="ECO:0000313" key="5">
    <source>
        <dbReference type="Proteomes" id="UP000221165"/>
    </source>
</evidence>
<feature type="compositionally biased region" description="Polar residues" evidence="2">
    <location>
        <begin position="524"/>
        <end position="545"/>
    </location>
</feature>
<feature type="compositionally biased region" description="Basic and acidic residues" evidence="2">
    <location>
        <begin position="430"/>
        <end position="468"/>
    </location>
</feature>
<feature type="compositionally biased region" description="Basic and acidic residues" evidence="2">
    <location>
        <begin position="774"/>
        <end position="786"/>
    </location>
</feature>
<feature type="compositionally biased region" description="Low complexity" evidence="2">
    <location>
        <begin position="579"/>
        <end position="589"/>
    </location>
</feature>
<feature type="compositionally biased region" description="Low complexity" evidence="2">
    <location>
        <begin position="1242"/>
        <end position="1251"/>
    </location>
</feature>
<protein>
    <recommendedName>
        <fullName evidence="3">FAM13A-like domain-containing protein</fullName>
    </recommendedName>
</protein>
<feature type="compositionally biased region" description="Basic and acidic residues" evidence="2">
    <location>
        <begin position="233"/>
        <end position="262"/>
    </location>
</feature>
<feature type="compositionally biased region" description="Low complexity" evidence="2">
    <location>
        <begin position="1114"/>
        <end position="1124"/>
    </location>
</feature>
<feature type="region of interest" description="Disordered" evidence="2">
    <location>
        <begin position="1353"/>
        <end position="1437"/>
    </location>
</feature>
<feature type="region of interest" description="Disordered" evidence="2">
    <location>
        <begin position="1491"/>
        <end position="1557"/>
    </location>
</feature>
<feature type="compositionally biased region" description="Basic and acidic residues" evidence="2">
    <location>
        <begin position="373"/>
        <end position="384"/>
    </location>
</feature>
<gene>
    <name evidence="4" type="ORF">CSUI_001395</name>
</gene>
<organism evidence="4 5">
    <name type="scientific">Cystoisospora suis</name>
    <dbReference type="NCBI Taxonomy" id="483139"/>
    <lineage>
        <taxon>Eukaryota</taxon>
        <taxon>Sar</taxon>
        <taxon>Alveolata</taxon>
        <taxon>Apicomplexa</taxon>
        <taxon>Conoidasida</taxon>
        <taxon>Coccidia</taxon>
        <taxon>Eucoccidiorida</taxon>
        <taxon>Eimeriorina</taxon>
        <taxon>Sarcocystidae</taxon>
        <taxon>Cystoisospora</taxon>
    </lineage>
</organism>
<feature type="compositionally biased region" description="Polar residues" evidence="2">
    <location>
        <begin position="838"/>
        <end position="856"/>
    </location>
</feature>
<feature type="compositionally biased region" description="Basic and acidic residues" evidence="2">
    <location>
        <begin position="1271"/>
        <end position="1301"/>
    </location>
</feature>
<evidence type="ECO:0000256" key="2">
    <source>
        <dbReference type="SAM" id="MobiDB-lite"/>
    </source>
</evidence>
<feature type="compositionally biased region" description="Low complexity" evidence="2">
    <location>
        <begin position="1522"/>
        <end position="1537"/>
    </location>
</feature>
<feature type="compositionally biased region" description="Polar residues" evidence="2">
    <location>
        <begin position="483"/>
        <end position="499"/>
    </location>
</feature>
<feature type="compositionally biased region" description="Polar residues" evidence="2">
    <location>
        <begin position="1353"/>
        <end position="1365"/>
    </location>
</feature>
<feature type="coiled-coil region" evidence="1">
    <location>
        <begin position="1565"/>
        <end position="1630"/>
    </location>
</feature>
<feature type="compositionally biased region" description="Basic and acidic residues" evidence="2">
    <location>
        <begin position="213"/>
        <end position="225"/>
    </location>
</feature>